<proteinExistence type="predicted"/>
<dbReference type="Proteomes" id="UP000318453">
    <property type="component" value="Chromosome"/>
</dbReference>
<keyword evidence="5" id="KW-1185">Reference proteome</keyword>
<name>A0A5B8NQC0_9CHRO</name>
<accession>A0A5B8NQC0</accession>
<dbReference type="SMART" id="SM00460">
    <property type="entry name" value="TGc"/>
    <property type="match status" value="1"/>
</dbReference>
<sequence>MSNFSPQSREQSSILSRLREQLSAPPPSDTEESISLRVLVQVLVAIGILATDFAGDTNYSLWAIPISLIGAFWSWKQRHERNTTAKFLIAIGMLIALAVFFRNLVGSLNDTRLVLAELLIQLQVLHSFDLPRRKNLGYSMVIGLILLGAAGTLSQTIAFAPLLVVFLIIGLPVLVLDYRSRLGFDQSSETHSSQKKPLFSNSALPLRRLTLFFALILSLGLVIFAVMPRFPSYQIQNFPVSGAESLEDEGFDNNDREISSSGYVREGDSDDDDGEGSGNGEGSPVEGAGEMSQDFYYGFSNQINQNLRGELNPRVVMRLRSQADGWIKMLAFDHYTGEGWKIEEEEPTREIDRPSWSYRFRLSTPSTQAQTERVVQTYTVTNQLPNLIPALPNASEVYFPTREIAVDPHGSLQSPVPLGEGLTYTVVSRVPYRDRAQLRQAGDNYPESIRETYLQVPSEIEDRIREHGESLLAESSQPLDATYEKVLYLAQTLKQGYQLQPDIPFLEDDQDLVETFLFDWEGGYPDHFSSTLTIMLRSLGIPARLATGFSTGEFNPFTGLYVIRNTDAFALTEVYFPNYGWLPFNPIPGYEVIPPSVEQSETFGVLRQIWNWVAGWLPTPVAGFLNYLWTLIIGSITSFFRALWGFITQGWVGAITGLIGLFVASFLSWLGWKQLQRWRYQRWLSQLPPVAGLYQQMLQALEQANVSKQPGQTPFEYLQTATVQLENAQAELVEEISQAYVSWRYGGYEVNLDYLRNRLKQLKRSLKRLS</sequence>
<feature type="domain" description="Transglutaminase-like" evidence="3">
    <location>
        <begin position="517"/>
        <end position="588"/>
    </location>
</feature>
<dbReference type="AlphaFoldDB" id="A0A5B8NQC0"/>
<protein>
    <submittedName>
        <fullName evidence="4">DUF3488 domain-containing protein</fullName>
    </submittedName>
</protein>
<evidence type="ECO:0000313" key="4">
    <source>
        <dbReference type="EMBL" id="QDZ41178.1"/>
    </source>
</evidence>
<feature type="region of interest" description="Disordered" evidence="1">
    <location>
        <begin position="246"/>
        <end position="287"/>
    </location>
</feature>
<evidence type="ECO:0000259" key="3">
    <source>
        <dbReference type="SMART" id="SM00460"/>
    </source>
</evidence>
<feature type="transmembrane region" description="Helical" evidence="2">
    <location>
        <begin position="624"/>
        <end position="644"/>
    </location>
</feature>
<keyword evidence="2" id="KW-1133">Transmembrane helix</keyword>
<organism evidence="4 5">
    <name type="scientific">Euhalothece natronophila Z-M001</name>
    <dbReference type="NCBI Taxonomy" id="522448"/>
    <lineage>
        <taxon>Bacteria</taxon>
        <taxon>Bacillati</taxon>
        <taxon>Cyanobacteriota</taxon>
        <taxon>Cyanophyceae</taxon>
        <taxon>Oscillatoriophycideae</taxon>
        <taxon>Chroococcales</taxon>
        <taxon>Halothecacae</taxon>
        <taxon>Halothece cluster</taxon>
        <taxon>Euhalothece</taxon>
    </lineage>
</organism>
<dbReference type="EMBL" id="CP042326">
    <property type="protein sequence ID" value="QDZ41178.1"/>
    <property type="molecule type" value="Genomic_DNA"/>
</dbReference>
<dbReference type="RefSeq" id="WP_146297014.1">
    <property type="nucleotide sequence ID" value="NZ_CP042326.1"/>
</dbReference>
<feature type="transmembrane region" description="Helical" evidence="2">
    <location>
        <begin position="209"/>
        <end position="227"/>
    </location>
</feature>
<dbReference type="InterPro" id="IPR021878">
    <property type="entry name" value="TgpA_N"/>
</dbReference>
<feature type="transmembrane region" description="Helical" evidence="2">
    <location>
        <begin position="59"/>
        <end position="75"/>
    </location>
</feature>
<dbReference type="InterPro" id="IPR052901">
    <property type="entry name" value="Bact_TGase-like"/>
</dbReference>
<dbReference type="Pfam" id="PF13559">
    <property type="entry name" value="DUF4129"/>
    <property type="match status" value="1"/>
</dbReference>
<feature type="transmembrane region" description="Helical" evidence="2">
    <location>
        <begin position="158"/>
        <end position="176"/>
    </location>
</feature>
<dbReference type="PANTHER" id="PTHR42736:SF1">
    <property type="entry name" value="PROTEIN-GLUTAMINE GAMMA-GLUTAMYLTRANSFERASE"/>
    <property type="match status" value="1"/>
</dbReference>
<feature type="transmembrane region" description="Helical" evidence="2">
    <location>
        <begin position="136"/>
        <end position="153"/>
    </location>
</feature>
<dbReference type="Pfam" id="PF01841">
    <property type="entry name" value="Transglut_core"/>
    <property type="match status" value="1"/>
</dbReference>
<dbReference type="InterPro" id="IPR038765">
    <property type="entry name" value="Papain-like_cys_pep_sf"/>
</dbReference>
<evidence type="ECO:0000256" key="1">
    <source>
        <dbReference type="SAM" id="MobiDB-lite"/>
    </source>
</evidence>
<dbReference type="KEGG" id="enn:FRE64_15230"/>
<dbReference type="OrthoDB" id="9804872at2"/>
<feature type="transmembrane region" description="Helical" evidence="2">
    <location>
        <begin position="87"/>
        <end position="105"/>
    </location>
</feature>
<dbReference type="PANTHER" id="PTHR42736">
    <property type="entry name" value="PROTEIN-GLUTAMINE GAMMA-GLUTAMYLTRANSFERASE"/>
    <property type="match status" value="1"/>
</dbReference>
<evidence type="ECO:0000313" key="5">
    <source>
        <dbReference type="Proteomes" id="UP000318453"/>
    </source>
</evidence>
<dbReference type="InterPro" id="IPR002931">
    <property type="entry name" value="Transglutaminase-like"/>
</dbReference>
<dbReference type="SUPFAM" id="SSF54001">
    <property type="entry name" value="Cysteine proteinases"/>
    <property type="match status" value="1"/>
</dbReference>
<dbReference type="InterPro" id="IPR025403">
    <property type="entry name" value="TgpA-like_C"/>
</dbReference>
<keyword evidence="2" id="KW-0472">Membrane</keyword>
<dbReference type="Gene3D" id="3.10.620.30">
    <property type="match status" value="1"/>
</dbReference>
<feature type="transmembrane region" description="Helical" evidence="2">
    <location>
        <begin position="650"/>
        <end position="672"/>
    </location>
</feature>
<gene>
    <name evidence="4" type="ORF">FRE64_15230</name>
</gene>
<reference evidence="4" key="1">
    <citation type="submission" date="2019-08" db="EMBL/GenBank/DDBJ databases">
        <title>Carotenoids and Carotenoid Binding Proteins in the Halophilic Cyanobacterium Euhalothece sp. ZM00.</title>
        <authorList>
            <person name="Cho S.M."/>
            <person name="Song J.Y."/>
            <person name="Park Y.-I."/>
        </authorList>
    </citation>
    <scope>NUCLEOTIDE SEQUENCE [LARGE SCALE GENOMIC DNA]</scope>
    <source>
        <strain evidence="4">Z-M001</strain>
    </source>
</reference>
<evidence type="ECO:0000256" key="2">
    <source>
        <dbReference type="SAM" id="Phobius"/>
    </source>
</evidence>
<keyword evidence="2" id="KW-0812">Transmembrane</keyword>
<dbReference type="Pfam" id="PF11992">
    <property type="entry name" value="TgpA_N"/>
    <property type="match status" value="2"/>
</dbReference>